<evidence type="ECO:0000256" key="1">
    <source>
        <dbReference type="SAM" id="Phobius"/>
    </source>
</evidence>
<keyword evidence="1" id="KW-0812">Transmembrane</keyword>
<keyword evidence="1" id="KW-0472">Membrane</keyword>
<sequence length="291" mass="34233">MWIKKIFTNIKKDYNRNEIQILCCKKCSLVQVNPRKDETSIQKYYKKDYQKKRKKPIKEIIANSISREEMRVQYLKGLSDLSKKNILDIGSSSGEFLRHIQLYTNEATGIEPDRNFAKLSELNYGLNIFPGSLEEYTAIKGNKKFDVITIFNVIEHVHSPINFLNATHELLHENGLLLLEFPEIFGLLKSVCFKKRFESIFSPHHLQYFSINTISKILNKSGFILAKKIRVRGKYMLVTAHLKKVSFERKKKINPFFLLIAMIYILKIKDYILNILNFNNYQNFPIKNEQK</sequence>
<evidence type="ECO:0008006" key="3">
    <source>
        <dbReference type="Google" id="ProtNLM"/>
    </source>
</evidence>
<name>A0A0F9SJ49_9ZZZZ</name>
<protein>
    <recommendedName>
        <fullName evidence="3">Methyltransferase type 11 domain-containing protein</fullName>
    </recommendedName>
</protein>
<organism evidence="2">
    <name type="scientific">marine sediment metagenome</name>
    <dbReference type="NCBI Taxonomy" id="412755"/>
    <lineage>
        <taxon>unclassified sequences</taxon>
        <taxon>metagenomes</taxon>
        <taxon>ecological metagenomes</taxon>
    </lineage>
</organism>
<accession>A0A0F9SJ49</accession>
<dbReference type="PANTHER" id="PTHR43861">
    <property type="entry name" value="TRANS-ACONITATE 2-METHYLTRANSFERASE-RELATED"/>
    <property type="match status" value="1"/>
</dbReference>
<dbReference type="SUPFAM" id="SSF53335">
    <property type="entry name" value="S-adenosyl-L-methionine-dependent methyltransferases"/>
    <property type="match status" value="1"/>
</dbReference>
<dbReference type="AlphaFoldDB" id="A0A0F9SJ49"/>
<dbReference type="CDD" id="cd02440">
    <property type="entry name" value="AdoMet_MTases"/>
    <property type="match status" value="1"/>
</dbReference>
<keyword evidence="1" id="KW-1133">Transmembrane helix</keyword>
<gene>
    <name evidence="2" type="ORF">LCGC14_0513470</name>
</gene>
<dbReference type="Gene3D" id="3.40.50.150">
    <property type="entry name" value="Vaccinia Virus protein VP39"/>
    <property type="match status" value="1"/>
</dbReference>
<proteinExistence type="predicted"/>
<reference evidence="2" key="1">
    <citation type="journal article" date="2015" name="Nature">
        <title>Complex archaea that bridge the gap between prokaryotes and eukaryotes.</title>
        <authorList>
            <person name="Spang A."/>
            <person name="Saw J.H."/>
            <person name="Jorgensen S.L."/>
            <person name="Zaremba-Niedzwiedzka K."/>
            <person name="Martijn J."/>
            <person name="Lind A.E."/>
            <person name="van Eijk R."/>
            <person name="Schleper C."/>
            <person name="Guy L."/>
            <person name="Ettema T.J."/>
        </authorList>
    </citation>
    <scope>NUCLEOTIDE SEQUENCE</scope>
</reference>
<dbReference type="EMBL" id="LAZR01000630">
    <property type="protein sequence ID" value="KKN62287.1"/>
    <property type="molecule type" value="Genomic_DNA"/>
</dbReference>
<dbReference type="PANTHER" id="PTHR43861:SF6">
    <property type="entry name" value="METHYLTRANSFERASE TYPE 11"/>
    <property type="match status" value="1"/>
</dbReference>
<comment type="caution">
    <text evidence="2">The sequence shown here is derived from an EMBL/GenBank/DDBJ whole genome shotgun (WGS) entry which is preliminary data.</text>
</comment>
<feature type="transmembrane region" description="Helical" evidence="1">
    <location>
        <begin position="253"/>
        <end position="272"/>
    </location>
</feature>
<dbReference type="InterPro" id="IPR029063">
    <property type="entry name" value="SAM-dependent_MTases_sf"/>
</dbReference>
<dbReference type="Pfam" id="PF13489">
    <property type="entry name" value="Methyltransf_23"/>
    <property type="match status" value="1"/>
</dbReference>
<evidence type="ECO:0000313" key="2">
    <source>
        <dbReference type="EMBL" id="KKN62287.1"/>
    </source>
</evidence>